<evidence type="ECO:0000259" key="9">
    <source>
        <dbReference type="PROSITE" id="PS50011"/>
    </source>
</evidence>
<name>D3BS33_HETP5</name>
<dbReference type="InterPro" id="IPR051131">
    <property type="entry name" value="NEK_Ser/Thr_kinase_NIMA"/>
</dbReference>
<dbReference type="Pfam" id="PF00069">
    <property type="entry name" value="Pkinase"/>
    <property type="match status" value="1"/>
</dbReference>
<evidence type="ECO:0000256" key="6">
    <source>
        <dbReference type="ARBA" id="ARBA00022840"/>
    </source>
</evidence>
<protein>
    <recommendedName>
        <fullName evidence="1">non-specific serine/threonine protein kinase</fullName>
        <ecNumber evidence="1">2.7.11.1</ecNumber>
    </recommendedName>
</protein>
<comment type="caution">
    <text evidence="10">The sequence shown here is derived from an EMBL/GenBank/DDBJ whole genome shotgun (WGS) entry which is preliminary data.</text>
</comment>
<dbReference type="InterPro" id="IPR011009">
    <property type="entry name" value="Kinase-like_dom_sf"/>
</dbReference>
<keyword evidence="4" id="KW-0547">Nucleotide-binding</keyword>
<dbReference type="GeneID" id="31366294"/>
<sequence>MDNNINLEYPVETNPLLEYEFVENIGRGSNALVYLYRAKQTNQEYCVKHMVLDPTSRQSQYVNEIDILSFFKGHPFIVTLHKHFFYRGNLFLLLEYSKEGDLQEYLKKYEDYLTEKQVLRWFIQICLALHSLHNAGFVHRDIKLKNILLMNNNVLNLTDFGTSIALSTKSEILNFTGTPAYTSPEMYSGRKHNFKTDIWSLGVVLYELITKEQCFSRYSERLKQLVQSILTNAKDRPTTASILKMDIIRDYLDNDDLELREIVNKYLIEKSVISLEVTQQLLLKGLDDLKNIDNDDDDDSINKQITTNIKRLKDGSIDLDSIPMYSNTIDDNDEKQIEIIDERIRRIKNIKMVELDTDDMFVRKIGIDITSCCPNSNAFELEIFRSRLEQVEKASPLILEKYKNHGIHKMIQMKLCELLWENKPDEEYVDIQPYYLNKYSNDL</sequence>
<reference evidence="10 11" key="1">
    <citation type="journal article" date="2011" name="Genome Res.">
        <title>Phylogeny-wide analysis of social amoeba genomes highlights ancient origins for complex intercellular communication.</title>
        <authorList>
            <person name="Heidel A.J."/>
            <person name="Lawal H.M."/>
            <person name="Felder M."/>
            <person name="Schilde C."/>
            <person name="Helps N.R."/>
            <person name="Tunggal B."/>
            <person name="Rivero F."/>
            <person name="John U."/>
            <person name="Schleicher M."/>
            <person name="Eichinger L."/>
            <person name="Platzer M."/>
            <person name="Noegel A.A."/>
            <person name="Schaap P."/>
            <person name="Gloeckner G."/>
        </authorList>
    </citation>
    <scope>NUCLEOTIDE SEQUENCE [LARGE SCALE GENOMIC DNA]</scope>
    <source>
        <strain evidence="11">ATCC 26659 / Pp 5 / PN500</strain>
    </source>
</reference>
<comment type="catalytic activity">
    <reaction evidence="8">
        <text>L-seryl-[protein] + ATP = O-phospho-L-seryl-[protein] + ADP + H(+)</text>
        <dbReference type="Rhea" id="RHEA:17989"/>
        <dbReference type="Rhea" id="RHEA-COMP:9863"/>
        <dbReference type="Rhea" id="RHEA-COMP:11604"/>
        <dbReference type="ChEBI" id="CHEBI:15378"/>
        <dbReference type="ChEBI" id="CHEBI:29999"/>
        <dbReference type="ChEBI" id="CHEBI:30616"/>
        <dbReference type="ChEBI" id="CHEBI:83421"/>
        <dbReference type="ChEBI" id="CHEBI:456216"/>
        <dbReference type="EC" id="2.7.11.1"/>
    </reaction>
</comment>
<keyword evidence="3" id="KW-0808">Transferase</keyword>
<evidence type="ECO:0000256" key="3">
    <source>
        <dbReference type="ARBA" id="ARBA00022679"/>
    </source>
</evidence>
<feature type="domain" description="Protein kinase" evidence="9">
    <location>
        <begin position="19"/>
        <end position="273"/>
    </location>
</feature>
<proteinExistence type="predicted"/>
<evidence type="ECO:0000313" key="11">
    <source>
        <dbReference type="Proteomes" id="UP000001396"/>
    </source>
</evidence>
<evidence type="ECO:0000313" key="10">
    <source>
        <dbReference type="EMBL" id="EFA75770.1"/>
    </source>
</evidence>
<dbReference type="PROSITE" id="PS00108">
    <property type="entry name" value="PROTEIN_KINASE_ST"/>
    <property type="match status" value="1"/>
</dbReference>
<comment type="catalytic activity">
    <reaction evidence="7">
        <text>L-threonyl-[protein] + ATP = O-phospho-L-threonyl-[protein] + ADP + H(+)</text>
        <dbReference type="Rhea" id="RHEA:46608"/>
        <dbReference type="Rhea" id="RHEA-COMP:11060"/>
        <dbReference type="Rhea" id="RHEA-COMP:11605"/>
        <dbReference type="ChEBI" id="CHEBI:15378"/>
        <dbReference type="ChEBI" id="CHEBI:30013"/>
        <dbReference type="ChEBI" id="CHEBI:30616"/>
        <dbReference type="ChEBI" id="CHEBI:61977"/>
        <dbReference type="ChEBI" id="CHEBI:456216"/>
        <dbReference type="EC" id="2.7.11.1"/>
    </reaction>
</comment>
<dbReference type="SMART" id="SM00220">
    <property type="entry name" value="S_TKc"/>
    <property type="match status" value="1"/>
</dbReference>
<dbReference type="InParanoid" id="D3BS33"/>
<evidence type="ECO:0000256" key="7">
    <source>
        <dbReference type="ARBA" id="ARBA00047899"/>
    </source>
</evidence>
<evidence type="ECO:0000256" key="5">
    <source>
        <dbReference type="ARBA" id="ARBA00022777"/>
    </source>
</evidence>
<keyword evidence="2" id="KW-0723">Serine/threonine-protein kinase</keyword>
<dbReference type="Proteomes" id="UP000001396">
    <property type="component" value="Unassembled WGS sequence"/>
</dbReference>
<dbReference type="Gene3D" id="1.10.510.10">
    <property type="entry name" value="Transferase(Phosphotransferase) domain 1"/>
    <property type="match status" value="1"/>
</dbReference>
<dbReference type="InterPro" id="IPR008271">
    <property type="entry name" value="Ser/Thr_kinase_AS"/>
</dbReference>
<keyword evidence="5" id="KW-0418">Kinase</keyword>
<dbReference type="PANTHER" id="PTHR44899:SF3">
    <property type="entry name" value="SERINE_THREONINE-PROTEIN KINASE NEK1"/>
    <property type="match status" value="1"/>
</dbReference>
<gene>
    <name evidence="10" type="ORF">PPL_10825</name>
</gene>
<dbReference type="EC" id="2.7.11.1" evidence="1"/>
<dbReference type="SUPFAM" id="SSF56112">
    <property type="entry name" value="Protein kinase-like (PK-like)"/>
    <property type="match status" value="1"/>
</dbReference>
<dbReference type="PRINTS" id="PR00109">
    <property type="entry name" value="TYRKINASE"/>
</dbReference>
<accession>D3BS33</accession>
<keyword evidence="11" id="KW-1185">Reference proteome</keyword>
<evidence type="ECO:0000256" key="1">
    <source>
        <dbReference type="ARBA" id="ARBA00012513"/>
    </source>
</evidence>
<dbReference type="RefSeq" id="XP_020427904.1">
    <property type="nucleotide sequence ID" value="XM_020581588.1"/>
</dbReference>
<dbReference type="PANTHER" id="PTHR44899">
    <property type="entry name" value="CAMK FAMILY PROTEIN KINASE"/>
    <property type="match status" value="1"/>
</dbReference>
<evidence type="ECO:0000256" key="8">
    <source>
        <dbReference type="ARBA" id="ARBA00048679"/>
    </source>
</evidence>
<dbReference type="EMBL" id="ADBJ01000051">
    <property type="protein sequence ID" value="EFA75770.1"/>
    <property type="molecule type" value="Genomic_DNA"/>
</dbReference>
<evidence type="ECO:0000256" key="2">
    <source>
        <dbReference type="ARBA" id="ARBA00022527"/>
    </source>
</evidence>
<keyword evidence="6" id="KW-0067">ATP-binding</keyword>
<dbReference type="STRING" id="670386.D3BS33"/>
<dbReference type="PROSITE" id="PS50011">
    <property type="entry name" value="PROTEIN_KINASE_DOM"/>
    <property type="match status" value="1"/>
</dbReference>
<dbReference type="GO" id="GO:0005524">
    <property type="term" value="F:ATP binding"/>
    <property type="evidence" value="ECO:0007669"/>
    <property type="project" value="UniProtKB-KW"/>
</dbReference>
<dbReference type="InterPro" id="IPR001245">
    <property type="entry name" value="Ser-Thr/Tyr_kinase_cat_dom"/>
</dbReference>
<evidence type="ECO:0000256" key="4">
    <source>
        <dbReference type="ARBA" id="ARBA00022741"/>
    </source>
</evidence>
<dbReference type="InterPro" id="IPR000719">
    <property type="entry name" value="Prot_kinase_dom"/>
</dbReference>
<organism evidence="10 11">
    <name type="scientific">Heterostelium pallidum (strain ATCC 26659 / Pp 5 / PN500)</name>
    <name type="common">Cellular slime mold</name>
    <name type="synonym">Polysphondylium pallidum</name>
    <dbReference type="NCBI Taxonomy" id="670386"/>
    <lineage>
        <taxon>Eukaryota</taxon>
        <taxon>Amoebozoa</taxon>
        <taxon>Evosea</taxon>
        <taxon>Eumycetozoa</taxon>
        <taxon>Dictyostelia</taxon>
        <taxon>Acytosteliales</taxon>
        <taxon>Acytosteliaceae</taxon>
        <taxon>Heterostelium</taxon>
    </lineage>
</organism>
<dbReference type="AlphaFoldDB" id="D3BS33"/>
<dbReference type="GO" id="GO:0004674">
    <property type="term" value="F:protein serine/threonine kinase activity"/>
    <property type="evidence" value="ECO:0007669"/>
    <property type="project" value="UniProtKB-KW"/>
</dbReference>